<dbReference type="InterPro" id="IPR055458">
    <property type="entry name" value="IFT52_GIFT"/>
</dbReference>
<reference evidence="5 6" key="1">
    <citation type="submission" date="2023-09" db="EMBL/GenBank/DDBJ databases">
        <title>Pangenome analysis of Batrachochytrium dendrobatidis and related Chytrids.</title>
        <authorList>
            <person name="Yacoub M.N."/>
            <person name="Stajich J.E."/>
            <person name="James T.Y."/>
        </authorList>
    </citation>
    <scope>NUCLEOTIDE SEQUENCE [LARGE SCALE GENOMIC DNA]</scope>
    <source>
        <strain evidence="5 6">JEL0888</strain>
    </source>
</reference>
<feature type="domain" description="Intraflagellar transport protein 52 C-terminal" evidence="2">
    <location>
        <begin position="407"/>
        <end position="458"/>
    </location>
</feature>
<proteinExistence type="predicted"/>
<feature type="domain" description="IFT52 GIFT" evidence="4">
    <location>
        <begin position="52"/>
        <end position="299"/>
    </location>
</feature>
<dbReference type="PANTHER" id="PTHR12969:SF7">
    <property type="entry name" value="INTRAFLAGELLAR TRANSPORT PROTEIN 52 HOMOLOG"/>
    <property type="match status" value="1"/>
</dbReference>
<dbReference type="EMBL" id="JADGIZ020000038">
    <property type="protein sequence ID" value="KAL2914001.1"/>
    <property type="molecule type" value="Genomic_DNA"/>
</dbReference>
<organism evidence="5 6">
    <name type="scientific">Polyrhizophydium stewartii</name>
    <dbReference type="NCBI Taxonomy" id="2732419"/>
    <lineage>
        <taxon>Eukaryota</taxon>
        <taxon>Fungi</taxon>
        <taxon>Fungi incertae sedis</taxon>
        <taxon>Chytridiomycota</taxon>
        <taxon>Chytridiomycota incertae sedis</taxon>
        <taxon>Chytridiomycetes</taxon>
        <taxon>Rhizophydiales</taxon>
        <taxon>Rhizophydiales incertae sedis</taxon>
        <taxon>Polyrhizophydium</taxon>
    </lineage>
</organism>
<gene>
    <name evidence="5" type="ORF">HK105_206444</name>
</gene>
<feature type="domain" description="IFT52 central" evidence="3">
    <location>
        <begin position="316"/>
        <end position="396"/>
    </location>
</feature>
<keyword evidence="6" id="KW-1185">Reference proteome</keyword>
<feature type="region of interest" description="Disordered" evidence="1">
    <location>
        <begin position="1"/>
        <end position="46"/>
    </location>
</feature>
<accession>A0ABR4N390</accession>
<sequence length="470" mass="51671">MLSESSSSFEPRLSTVSRVPVDEAAGPGGMASASATGGTQRGANAGATSQPTILFNISKKELLTPSNGFKSLQRRLRGGFKIGLFKEDMNLPKLADTSLIVFGAPREKFSTSEFAALKAFLDRGGSVLYLAGEGGESASNTNFNYLLEEYGMMVNPDAVTRTVYFKYYHPKEVYVAGGVLNRELNRAAGKRVGAAADTGPQEPGRFNPSALTFVYPFGATLNVQKPAVPILSSGTVSYPLNRPVGAVYQISNKGGKLVALGSAQMFSDAYIEKEENGKLFDVLIQFLTSDKIVLNSIDASEPDIADYHYLPETAKMSETLRSCLQESEELPKDFTTMFDMGLFKFDTGLIPTAVRLYQQMHLKHEQLTLIQPQFETPLPPLEPAVFPPILKDLPPPALDLFDLDEHFASEKARLAQLTNKCNDDDLEYYIRECGEILGVMEKLDPGQRDAKHVLEHVFRSIVNWKKLNQT</sequence>
<dbReference type="Pfam" id="PF21178">
    <property type="entry name" value="Itf52_C"/>
    <property type="match status" value="1"/>
</dbReference>
<evidence type="ECO:0000259" key="2">
    <source>
        <dbReference type="Pfam" id="PF21178"/>
    </source>
</evidence>
<evidence type="ECO:0000259" key="3">
    <source>
        <dbReference type="Pfam" id="PF23352"/>
    </source>
</evidence>
<dbReference type="InterPro" id="IPR048643">
    <property type="entry name" value="Itf52_C"/>
</dbReference>
<evidence type="ECO:0000313" key="6">
    <source>
        <dbReference type="Proteomes" id="UP001527925"/>
    </source>
</evidence>
<comment type="caution">
    <text evidence="5">The sequence shown here is derived from an EMBL/GenBank/DDBJ whole genome shotgun (WGS) entry which is preliminary data.</text>
</comment>
<dbReference type="Gene3D" id="6.10.250.2800">
    <property type="match status" value="1"/>
</dbReference>
<dbReference type="PANTHER" id="PTHR12969">
    <property type="entry name" value="NGD5/OSM-6/IFT52"/>
    <property type="match status" value="1"/>
</dbReference>
<dbReference type="Proteomes" id="UP001527925">
    <property type="component" value="Unassembled WGS sequence"/>
</dbReference>
<evidence type="ECO:0000259" key="4">
    <source>
        <dbReference type="Pfam" id="PF23355"/>
    </source>
</evidence>
<name>A0ABR4N390_9FUNG</name>
<dbReference type="CDD" id="cd23683">
    <property type="entry name" value="IFT52_CTD"/>
    <property type="match status" value="1"/>
</dbReference>
<evidence type="ECO:0008006" key="7">
    <source>
        <dbReference type="Google" id="ProtNLM"/>
    </source>
</evidence>
<evidence type="ECO:0000256" key="1">
    <source>
        <dbReference type="SAM" id="MobiDB-lite"/>
    </source>
</evidence>
<protein>
    <recommendedName>
        <fullName evidence="7">ABC-type uncharacterized transport system domain-containing protein</fullName>
    </recommendedName>
</protein>
<dbReference type="InterPro" id="IPR039975">
    <property type="entry name" value="IFT52"/>
</dbReference>
<dbReference type="Pfam" id="PF23355">
    <property type="entry name" value="IFT52_GIFT"/>
    <property type="match status" value="1"/>
</dbReference>
<dbReference type="InterPro" id="IPR055460">
    <property type="entry name" value="IFT52_central"/>
</dbReference>
<dbReference type="Pfam" id="PF23352">
    <property type="entry name" value="IFT52_central"/>
    <property type="match status" value="1"/>
</dbReference>
<evidence type="ECO:0000313" key="5">
    <source>
        <dbReference type="EMBL" id="KAL2914001.1"/>
    </source>
</evidence>